<dbReference type="Gene3D" id="3.40.830.10">
    <property type="entry name" value="LigB-like"/>
    <property type="match status" value="1"/>
</dbReference>
<gene>
    <name evidence="1" type="ORF">GCM10011410_10720</name>
</gene>
<proteinExistence type="predicted"/>
<sequence>MFVAAGFVPSPPLLVPELCGAAARETDDLRAAAIGVASALAAVADSWILVGEGTYPASGVKAGTFAAYGRDVRVALRPDVISEVDPEWPLAMLIAGWLRSRAAPHVEIHPELISAGTSPEGAVEMGRRLREQCDKSAEPIAVLLIADGSCRVTYKAPGAFHDRAPLFEKNLATALDAGDSAFLAGLDVEECAELGVSARPVWNLLAGLVGESPTVEHRFDSAPYGVGYHTGVWTP</sequence>
<evidence type="ECO:0008006" key="3">
    <source>
        <dbReference type="Google" id="ProtNLM"/>
    </source>
</evidence>
<dbReference type="EMBL" id="BMJH01000001">
    <property type="protein sequence ID" value="GGC60099.1"/>
    <property type="molecule type" value="Genomic_DNA"/>
</dbReference>
<protein>
    <recommendedName>
        <fullName evidence="3">Extradiol ring-cleavage dioxygenase class III enzyme subunit B domain-containing protein</fullName>
    </recommendedName>
</protein>
<dbReference type="Proteomes" id="UP000641514">
    <property type="component" value="Unassembled WGS sequence"/>
</dbReference>
<reference evidence="1" key="1">
    <citation type="journal article" date="2014" name="Int. J. Syst. Evol. Microbiol.">
        <title>Complete genome sequence of Corynebacterium casei LMG S-19264T (=DSM 44701T), isolated from a smear-ripened cheese.</title>
        <authorList>
            <consortium name="US DOE Joint Genome Institute (JGI-PGF)"/>
            <person name="Walter F."/>
            <person name="Albersmeier A."/>
            <person name="Kalinowski J."/>
            <person name="Ruckert C."/>
        </authorList>
    </citation>
    <scope>NUCLEOTIDE SEQUENCE</scope>
    <source>
        <strain evidence="1">CGMCC 1.15478</strain>
    </source>
</reference>
<evidence type="ECO:0000313" key="1">
    <source>
        <dbReference type="EMBL" id="GGC60099.1"/>
    </source>
</evidence>
<reference evidence="1" key="2">
    <citation type="submission" date="2020-09" db="EMBL/GenBank/DDBJ databases">
        <authorList>
            <person name="Sun Q."/>
            <person name="Zhou Y."/>
        </authorList>
    </citation>
    <scope>NUCLEOTIDE SEQUENCE</scope>
    <source>
        <strain evidence="1">CGMCC 1.15478</strain>
    </source>
</reference>
<dbReference type="AlphaFoldDB" id="A0A916U5M1"/>
<comment type="caution">
    <text evidence="1">The sequence shown here is derived from an EMBL/GenBank/DDBJ whole genome shotgun (WGS) entry which is preliminary data.</text>
</comment>
<accession>A0A916U5M1</accession>
<keyword evidence="2" id="KW-1185">Reference proteome</keyword>
<organism evidence="1 2">
    <name type="scientific">Hoyosella rhizosphaerae</name>
    <dbReference type="NCBI Taxonomy" id="1755582"/>
    <lineage>
        <taxon>Bacteria</taxon>
        <taxon>Bacillati</taxon>
        <taxon>Actinomycetota</taxon>
        <taxon>Actinomycetes</taxon>
        <taxon>Mycobacteriales</taxon>
        <taxon>Hoyosellaceae</taxon>
        <taxon>Hoyosella</taxon>
    </lineage>
</organism>
<dbReference type="SUPFAM" id="SSF53213">
    <property type="entry name" value="LigB-like"/>
    <property type="match status" value="1"/>
</dbReference>
<evidence type="ECO:0000313" key="2">
    <source>
        <dbReference type="Proteomes" id="UP000641514"/>
    </source>
</evidence>
<name>A0A916U5M1_9ACTN</name>
<dbReference type="RefSeq" id="WP_188671315.1">
    <property type="nucleotide sequence ID" value="NZ_BMJH01000001.1"/>
</dbReference>